<dbReference type="STRING" id="1314771.A0A197K8C1"/>
<dbReference type="AlphaFoldDB" id="A0A197K8C1"/>
<feature type="signal peptide" evidence="1">
    <location>
        <begin position="1"/>
        <end position="27"/>
    </location>
</feature>
<organism evidence="2 3">
    <name type="scientific">Linnemannia elongata AG-77</name>
    <dbReference type="NCBI Taxonomy" id="1314771"/>
    <lineage>
        <taxon>Eukaryota</taxon>
        <taxon>Fungi</taxon>
        <taxon>Fungi incertae sedis</taxon>
        <taxon>Mucoromycota</taxon>
        <taxon>Mortierellomycotina</taxon>
        <taxon>Mortierellomycetes</taxon>
        <taxon>Mortierellales</taxon>
        <taxon>Mortierellaceae</taxon>
        <taxon>Linnemannia</taxon>
    </lineage>
</organism>
<dbReference type="OrthoDB" id="9974421at2759"/>
<name>A0A197K8C1_9FUNG</name>
<dbReference type="InterPro" id="IPR002918">
    <property type="entry name" value="Lipase_EstA/Esterase_EstB"/>
</dbReference>
<reference evidence="2 3" key="1">
    <citation type="submission" date="2016-05" db="EMBL/GenBank/DDBJ databases">
        <title>Genome sequencing reveals origins of a unique bacterial endosymbiosis in the earliest lineages of terrestrial Fungi.</title>
        <authorList>
            <consortium name="DOE Joint Genome Institute"/>
            <person name="Uehling J."/>
            <person name="Gryganskyi A."/>
            <person name="Hameed K."/>
            <person name="Tschaplinski T."/>
            <person name="Misztal P."/>
            <person name="Wu S."/>
            <person name="Desiro A."/>
            <person name="Vande Pol N."/>
            <person name="Du Z.-Y."/>
            <person name="Zienkiewicz A."/>
            <person name="Zienkiewicz K."/>
            <person name="Morin E."/>
            <person name="Tisserant E."/>
            <person name="Splivallo R."/>
            <person name="Hainaut M."/>
            <person name="Henrissat B."/>
            <person name="Ohm R."/>
            <person name="Kuo A."/>
            <person name="Yan J."/>
            <person name="Lipzen A."/>
            <person name="Nolan M."/>
            <person name="Labutti K."/>
            <person name="Barry K."/>
            <person name="Goldstein A."/>
            <person name="Labbe J."/>
            <person name="Schadt C."/>
            <person name="Tuskan G."/>
            <person name="Grigoriev I."/>
            <person name="Martin F."/>
            <person name="Vilgalys R."/>
            <person name="Bonito G."/>
        </authorList>
    </citation>
    <scope>NUCLEOTIDE SEQUENCE [LARGE SCALE GENOMIC DNA]</scope>
    <source>
        <strain evidence="2 3">AG-77</strain>
    </source>
</reference>
<proteinExistence type="predicted"/>
<dbReference type="PANTHER" id="PTHR32015">
    <property type="entry name" value="FASTING INDUCED LIPASE"/>
    <property type="match status" value="1"/>
</dbReference>
<dbReference type="Pfam" id="PF01674">
    <property type="entry name" value="Lipase_2"/>
    <property type="match status" value="1"/>
</dbReference>
<evidence type="ECO:0000256" key="1">
    <source>
        <dbReference type="SAM" id="SignalP"/>
    </source>
</evidence>
<sequence>MKFSITSVLGAASAVVLLALSAVPTSALPAAPAAVQNIEKRASEIQGLNNYSCKPAKGQRPIVLVHATLLTLNSWSDVAPVLIKRGYCVFALTYGVNTAVPGGFGGLNSIESSAQELANFANNVLNKTGSSQVDIVGHSQGGILARYWIKYLDGKGKVYRHVGVSPINHGTTLSNIVTIAKTFGIFYSSQELFDKFAPSFYQMVNTSDFIKKLNAGGDFAPGVIHSNIATKYDEVVTPYETCWQQDAGITNLLLQDLCVLSLNEHLTMVNSNVVIQFILNQLDPVSAKTANCLSIVKGF</sequence>
<evidence type="ECO:0000313" key="2">
    <source>
        <dbReference type="EMBL" id="OAQ33418.1"/>
    </source>
</evidence>
<keyword evidence="1" id="KW-0732">Signal</keyword>
<dbReference type="GO" id="GO:0016042">
    <property type="term" value="P:lipid catabolic process"/>
    <property type="evidence" value="ECO:0007669"/>
    <property type="project" value="InterPro"/>
</dbReference>
<dbReference type="GO" id="GO:0016298">
    <property type="term" value="F:lipase activity"/>
    <property type="evidence" value="ECO:0007669"/>
    <property type="project" value="TreeGrafter"/>
</dbReference>
<dbReference type="EMBL" id="KV442021">
    <property type="protein sequence ID" value="OAQ33418.1"/>
    <property type="molecule type" value="Genomic_DNA"/>
</dbReference>
<dbReference type="Proteomes" id="UP000078512">
    <property type="component" value="Unassembled WGS sequence"/>
</dbReference>
<dbReference type="InterPro" id="IPR029058">
    <property type="entry name" value="AB_hydrolase_fold"/>
</dbReference>
<dbReference type="SUPFAM" id="SSF53474">
    <property type="entry name" value="alpha/beta-Hydrolases"/>
    <property type="match status" value="1"/>
</dbReference>
<accession>A0A197K8C1</accession>
<feature type="chain" id="PRO_5008276664" evidence="1">
    <location>
        <begin position="28"/>
        <end position="299"/>
    </location>
</feature>
<evidence type="ECO:0000313" key="3">
    <source>
        <dbReference type="Proteomes" id="UP000078512"/>
    </source>
</evidence>
<keyword evidence="3" id="KW-1185">Reference proteome</keyword>
<gene>
    <name evidence="2" type="ORF">K457DRAFT_887227</name>
</gene>
<dbReference type="Gene3D" id="3.40.50.1820">
    <property type="entry name" value="alpha/beta hydrolase"/>
    <property type="match status" value="1"/>
</dbReference>
<dbReference type="PANTHER" id="PTHR32015:SF1">
    <property type="entry name" value="LIPASE"/>
    <property type="match status" value="1"/>
</dbReference>
<protein>
    <submittedName>
        <fullName evidence="2">Secreted lipase</fullName>
    </submittedName>
</protein>